<evidence type="ECO:0000256" key="1">
    <source>
        <dbReference type="ARBA" id="ARBA00022448"/>
    </source>
</evidence>
<keyword evidence="6" id="KW-1185">Reference proteome</keyword>
<organism evidence="5 6">
    <name type="scientific">Desulfosporosinus hippei DSM 8344</name>
    <dbReference type="NCBI Taxonomy" id="1121419"/>
    <lineage>
        <taxon>Bacteria</taxon>
        <taxon>Bacillati</taxon>
        <taxon>Bacillota</taxon>
        <taxon>Clostridia</taxon>
        <taxon>Eubacteriales</taxon>
        <taxon>Desulfitobacteriaceae</taxon>
        <taxon>Desulfosporosinus</taxon>
    </lineage>
</organism>
<accession>A0A1G7W859</accession>
<evidence type="ECO:0000313" key="6">
    <source>
        <dbReference type="Proteomes" id="UP000198656"/>
    </source>
</evidence>
<dbReference type="CDD" id="cd03219">
    <property type="entry name" value="ABC_Mj1267_LivG_branched"/>
    <property type="match status" value="1"/>
</dbReference>
<keyword evidence="1" id="KW-0813">Transport</keyword>
<dbReference type="Proteomes" id="UP000198656">
    <property type="component" value="Unassembled WGS sequence"/>
</dbReference>
<dbReference type="PANTHER" id="PTHR45772:SF7">
    <property type="entry name" value="AMINO ACID ABC TRANSPORTER ATP-BINDING PROTEIN"/>
    <property type="match status" value="1"/>
</dbReference>
<keyword evidence="3 5" id="KW-0067">ATP-binding</keyword>
<dbReference type="Pfam" id="PF12399">
    <property type="entry name" value="BCA_ABC_TP_C"/>
    <property type="match status" value="1"/>
</dbReference>
<evidence type="ECO:0000313" key="5">
    <source>
        <dbReference type="EMBL" id="SDG67310.1"/>
    </source>
</evidence>
<evidence type="ECO:0000256" key="2">
    <source>
        <dbReference type="ARBA" id="ARBA00022741"/>
    </source>
</evidence>
<dbReference type="Pfam" id="PF00005">
    <property type="entry name" value="ABC_tran"/>
    <property type="match status" value="1"/>
</dbReference>
<dbReference type="FunFam" id="3.40.50.300:FF:000421">
    <property type="entry name" value="Branched-chain amino acid ABC transporter ATP-binding protein"/>
    <property type="match status" value="1"/>
</dbReference>
<proteinExistence type="predicted"/>
<dbReference type="InterPro" id="IPR032823">
    <property type="entry name" value="BCA_ABC_TP_C"/>
</dbReference>
<reference evidence="6" key="1">
    <citation type="submission" date="2016-10" db="EMBL/GenBank/DDBJ databases">
        <authorList>
            <person name="Varghese N."/>
            <person name="Submissions S."/>
        </authorList>
    </citation>
    <scope>NUCLEOTIDE SEQUENCE [LARGE SCALE GENOMIC DNA]</scope>
    <source>
        <strain evidence="6">DSM 8344</strain>
    </source>
</reference>
<dbReference type="InterPro" id="IPR051120">
    <property type="entry name" value="ABC_AA/LPS_Transport"/>
</dbReference>
<dbReference type="STRING" id="1121419.SAMN05443529_10539"/>
<dbReference type="GO" id="GO:0015808">
    <property type="term" value="P:L-alanine transport"/>
    <property type="evidence" value="ECO:0007669"/>
    <property type="project" value="TreeGrafter"/>
</dbReference>
<dbReference type="OrthoDB" id="9779136at2"/>
<dbReference type="GO" id="GO:0015188">
    <property type="term" value="F:L-isoleucine transmembrane transporter activity"/>
    <property type="evidence" value="ECO:0007669"/>
    <property type="project" value="TreeGrafter"/>
</dbReference>
<dbReference type="InterPro" id="IPR003439">
    <property type="entry name" value="ABC_transporter-like_ATP-bd"/>
</dbReference>
<dbReference type="GO" id="GO:1903806">
    <property type="term" value="P:L-isoleucine import across plasma membrane"/>
    <property type="evidence" value="ECO:0007669"/>
    <property type="project" value="TreeGrafter"/>
</dbReference>
<keyword evidence="2" id="KW-0547">Nucleotide-binding</keyword>
<dbReference type="Gene3D" id="3.40.50.300">
    <property type="entry name" value="P-loop containing nucleotide triphosphate hydrolases"/>
    <property type="match status" value="1"/>
</dbReference>
<dbReference type="EMBL" id="FNCP01000005">
    <property type="protein sequence ID" value="SDG67310.1"/>
    <property type="molecule type" value="Genomic_DNA"/>
</dbReference>
<gene>
    <name evidence="5" type="ORF">SAMN05443529_10539</name>
</gene>
<dbReference type="SUPFAM" id="SSF52540">
    <property type="entry name" value="P-loop containing nucleoside triphosphate hydrolases"/>
    <property type="match status" value="1"/>
</dbReference>
<feature type="domain" description="ABC transporter" evidence="4">
    <location>
        <begin position="3"/>
        <end position="250"/>
    </location>
</feature>
<dbReference type="AlphaFoldDB" id="A0A1G7W859"/>
<dbReference type="GO" id="GO:0005304">
    <property type="term" value="F:L-valine transmembrane transporter activity"/>
    <property type="evidence" value="ECO:0007669"/>
    <property type="project" value="TreeGrafter"/>
</dbReference>
<dbReference type="InterPro" id="IPR027417">
    <property type="entry name" value="P-loop_NTPase"/>
</dbReference>
<dbReference type="GO" id="GO:1903805">
    <property type="term" value="P:L-valine import across plasma membrane"/>
    <property type="evidence" value="ECO:0007669"/>
    <property type="project" value="TreeGrafter"/>
</dbReference>
<dbReference type="GO" id="GO:0005524">
    <property type="term" value="F:ATP binding"/>
    <property type="evidence" value="ECO:0007669"/>
    <property type="project" value="UniProtKB-KW"/>
</dbReference>
<dbReference type="PROSITE" id="PS50893">
    <property type="entry name" value="ABC_TRANSPORTER_2"/>
    <property type="match status" value="1"/>
</dbReference>
<dbReference type="SMART" id="SM00382">
    <property type="entry name" value="AAA"/>
    <property type="match status" value="1"/>
</dbReference>
<name>A0A1G7W859_9FIRM</name>
<dbReference type="GO" id="GO:0005886">
    <property type="term" value="C:plasma membrane"/>
    <property type="evidence" value="ECO:0007669"/>
    <property type="project" value="TreeGrafter"/>
</dbReference>
<protein>
    <submittedName>
        <fullName evidence="5">Branched-chain amino acid transport system ATP-binding protein</fullName>
    </submittedName>
</protein>
<evidence type="ECO:0000256" key="3">
    <source>
        <dbReference type="ARBA" id="ARBA00022840"/>
    </source>
</evidence>
<dbReference type="GO" id="GO:0016887">
    <property type="term" value="F:ATP hydrolysis activity"/>
    <property type="evidence" value="ECO:0007669"/>
    <property type="project" value="InterPro"/>
</dbReference>
<dbReference type="GO" id="GO:0042941">
    <property type="term" value="P:D-alanine transmembrane transport"/>
    <property type="evidence" value="ECO:0007669"/>
    <property type="project" value="TreeGrafter"/>
</dbReference>
<evidence type="ECO:0000259" key="4">
    <source>
        <dbReference type="PROSITE" id="PS50893"/>
    </source>
</evidence>
<dbReference type="RefSeq" id="WP_092331146.1">
    <property type="nucleotide sequence ID" value="NZ_FNCP01000005.1"/>
</dbReference>
<dbReference type="GO" id="GO:0015192">
    <property type="term" value="F:L-phenylalanine transmembrane transporter activity"/>
    <property type="evidence" value="ECO:0007669"/>
    <property type="project" value="TreeGrafter"/>
</dbReference>
<dbReference type="InterPro" id="IPR003593">
    <property type="entry name" value="AAA+_ATPase"/>
</dbReference>
<dbReference type="PANTHER" id="PTHR45772">
    <property type="entry name" value="CONSERVED COMPONENT OF ABC TRANSPORTER FOR NATURAL AMINO ACIDS-RELATED"/>
    <property type="match status" value="1"/>
</dbReference>
<sequence>MLLELSGISKHFGGIVAVKDIGFGVKEGSILALIGPNGAGKTTLFNIITGALPPEAGSVTINGREIVGLKPFEIASAGITRTFQNLQLFGSMTVLENVMAGAYLRSKKGFVRSFLSFPGTCREEKKIREESLILLEEIGLAETAGLPATQLPFGKQRLLEIARALASRPALVLLDEPAAGLNPSETEALTDYLKKLKTKGTAMILIEHDMQTVMEAADRIVVLNFGQMIAEGTPAEIQAHPEVIKAYLGEDEKIA</sequence>